<protein>
    <recommendedName>
        <fullName evidence="1">tRNA uridine(34) hydroxylase</fullName>
        <ecNumber evidence="1">1.14.-.-</ecNumber>
    </recommendedName>
    <alternativeName>
        <fullName evidence="1">tRNA hydroxylation protein O</fullName>
    </alternativeName>
</protein>
<dbReference type="InterPro" id="IPR020936">
    <property type="entry name" value="TrhO"/>
</dbReference>
<evidence type="ECO:0000259" key="3">
    <source>
        <dbReference type="PROSITE" id="PS50206"/>
    </source>
</evidence>
<dbReference type="SUPFAM" id="SSF52821">
    <property type="entry name" value="Rhodanese/Cell cycle control phosphatase"/>
    <property type="match status" value="1"/>
</dbReference>
<comment type="catalytic activity">
    <reaction evidence="1">
        <text>uridine(34) in tRNA + AH2 + O2 = 5-hydroxyuridine(34) in tRNA + A + H2O</text>
        <dbReference type="Rhea" id="RHEA:64224"/>
        <dbReference type="Rhea" id="RHEA-COMP:11727"/>
        <dbReference type="Rhea" id="RHEA-COMP:13381"/>
        <dbReference type="ChEBI" id="CHEBI:13193"/>
        <dbReference type="ChEBI" id="CHEBI:15377"/>
        <dbReference type="ChEBI" id="CHEBI:15379"/>
        <dbReference type="ChEBI" id="CHEBI:17499"/>
        <dbReference type="ChEBI" id="CHEBI:65315"/>
        <dbReference type="ChEBI" id="CHEBI:136877"/>
    </reaction>
</comment>
<dbReference type="RefSeq" id="WP_281736736.1">
    <property type="nucleotide sequence ID" value="NZ_JAKETQ010000002.1"/>
</dbReference>
<proteinExistence type="inferred from homology"/>
<comment type="similarity">
    <text evidence="1">Belongs to the TrhO family.</text>
</comment>
<dbReference type="PANTHER" id="PTHR43268:SF3">
    <property type="entry name" value="RHODANESE-LIKE DOMAIN-CONTAINING PROTEIN 7-RELATED"/>
    <property type="match status" value="1"/>
</dbReference>
<dbReference type="NCBIfam" id="NF001136">
    <property type="entry name" value="PRK00142.1-4"/>
    <property type="match status" value="1"/>
</dbReference>
<dbReference type="InterPro" id="IPR036873">
    <property type="entry name" value="Rhodanese-like_dom_sf"/>
</dbReference>
<dbReference type="GO" id="GO:0006400">
    <property type="term" value="P:tRNA modification"/>
    <property type="evidence" value="ECO:0007669"/>
    <property type="project" value="UniProtKB-UniRule"/>
</dbReference>
<keyword evidence="1" id="KW-0560">Oxidoreductase</keyword>
<dbReference type="Gene3D" id="3.40.250.10">
    <property type="entry name" value="Rhodanese-like domain"/>
    <property type="match status" value="1"/>
</dbReference>
<organism evidence="4 5">
    <name type="scientific">Paradevosia shaoguanensis</name>
    <dbReference type="NCBI Taxonomy" id="1335043"/>
    <lineage>
        <taxon>Bacteria</taxon>
        <taxon>Pseudomonadati</taxon>
        <taxon>Pseudomonadota</taxon>
        <taxon>Alphaproteobacteria</taxon>
        <taxon>Hyphomicrobiales</taxon>
        <taxon>Devosiaceae</taxon>
        <taxon>Paradevosia</taxon>
    </lineage>
</organism>
<feature type="region of interest" description="Disordered" evidence="2">
    <location>
        <begin position="296"/>
        <end position="339"/>
    </location>
</feature>
<dbReference type="Pfam" id="PF00581">
    <property type="entry name" value="Rhodanese"/>
    <property type="match status" value="1"/>
</dbReference>
<accession>A0AA41QPI7</accession>
<keyword evidence="5" id="KW-1185">Reference proteome</keyword>
<evidence type="ECO:0000256" key="1">
    <source>
        <dbReference type="HAMAP-Rule" id="MF_00469"/>
    </source>
</evidence>
<dbReference type="Pfam" id="PF17773">
    <property type="entry name" value="UPF0176_N"/>
    <property type="match status" value="1"/>
</dbReference>
<dbReference type="InterPro" id="IPR040503">
    <property type="entry name" value="TRHO_N"/>
</dbReference>
<keyword evidence="1" id="KW-0819">tRNA processing</keyword>
<dbReference type="Proteomes" id="UP001156140">
    <property type="component" value="Unassembled WGS sequence"/>
</dbReference>
<evidence type="ECO:0000313" key="4">
    <source>
        <dbReference type="EMBL" id="MCI0128641.1"/>
    </source>
</evidence>
<comment type="function">
    <text evidence="1">Catalyzes oxygen-dependent 5-hydroxyuridine (ho5U) modification at position 34 in tRNAs.</text>
</comment>
<feature type="domain" description="Rhodanese" evidence="3">
    <location>
        <begin position="130"/>
        <end position="224"/>
    </location>
</feature>
<evidence type="ECO:0000313" key="5">
    <source>
        <dbReference type="Proteomes" id="UP001156140"/>
    </source>
</evidence>
<comment type="caution">
    <text evidence="4">The sequence shown here is derived from an EMBL/GenBank/DDBJ whole genome shotgun (WGS) entry which is preliminary data.</text>
</comment>
<dbReference type="CDD" id="cd01518">
    <property type="entry name" value="RHOD_YceA"/>
    <property type="match status" value="1"/>
</dbReference>
<dbReference type="EC" id="1.14.-.-" evidence="1"/>
<reference evidence="4" key="1">
    <citation type="submission" date="2022-03" db="EMBL/GenBank/DDBJ databases">
        <title>The complete genome sequence of a Methyloterrigena soli.</title>
        <authorList>
            <person name="Zi Z."/>
        </authorList>
    </citation>
    <scope>NUCLEOTIDE SEQUENCE</scope>
    <source>
        <strain evidence="4">M48</strain>
    </source>
</reference>
<dbReference type="GO" id="GO:0016705">
    <property type="term" value="F:oxidoreductase activity, acting on paired donors, with incorporation or reduction of molecular oxygen"/>
    <property type="evidence" value="ECO:0007669"/>
    <property type="project" value="UniProtKB-UniRule"/>
</dbReference>
<dbReference type="Gene3D" id="3.30.70.100">
    <property type="match status" value="1"/>
</dbReference>
<feature type="compositionally biased region" description="Basic and acidic residues" evidence="2">
    <location>
        <begin position="298"/>
        <end position="317"/>
    </location>
</feature>
<dbReference type="SMART" id="SM00450">
    <property type="entry name" value="RHOD"/>
    <property type="match status" value="1"/>
</dbReference>
<dbReference type="PROSITE" id="PS50206">
    <property type="entry name" value="RHODANESE_3"/>
    <property type="match status" value="1"/>
</dbReference>
<dbReference type="HAMAP" id="MF_00469">
    <property type="entry name" value="TrhO"/>
    <property type="match status" value="1"/>
</dbReference>
<dbReference type="AlphaFoldDB" id="A0AA41QPI7"/>
<sequence length="339" mass="37341">MSNLHVSPAAFKVAAFYKFADFSGFLRLKPDLAEFCCARGIRGTIILADEGINGTVAGTAEAIDALVDHLNETFPLQGAELKFSQAEAMPFLRMKVRVKEEIVTLRAPEVKPSEAVGTYVAAEDWNALIGREDVVLLDTRNDYEAELGTFEGAIDPHTRSFVEFKDFVARNLDPERDRKVAMFCTGGIRCEKASAYLLSKGFEEVFHLKGGILKYLETVPKEESRWQGECFVFDERVSVTHGLAEGDATLCRGCRRPLTAADRAHPDYREGVCCAHCADAPRSGARERQRQIEIASARGERHMGDEAAAHAQENLEKKKARRQASQDAAKAPVSDGGNS</sequence>
<gene>
    <name evidence="1" type="primary">trhO</name>
    <name evidence="4" type="ORF">ML536_17555</name>
</gene>
<evidence type="ECO:0000256" key="2">
    <source>
        <dbReference type="SAM" id="MobiDB-lite"/>
    </source>
</evidence>
<dbReference type="InterPro" id="IPR001763">
    <property type="entry name" value="Rhodanese-like_dom"/>
</dbReference>
<name>A0AA41QPI7_9HYPH</name>
<dbReference type="PANTHER" id="PTHR43268">
    <property type="entry name" value="THIOSULFATE SULFURTRANSFERASE/RHODANESE-LIKE DOMAIN-CONTAINING PROTEIN 2"/>
    <property type="match status" value="1"/>
</dbReference>
<dbReference type="EMBL" id="JALAZD010000002">
    <property type="protein sequence ID" value="MCI0128641.1"/>
    <property type="molecule type" value="Genomic_DNA"/>
</dbReference>